<gene>
    <name evidence="2" type="ORF">CIHG_09337</name>
</gene>
<dbReference type="AlphaFoldDB" id="A0A0J8UUI8"/>
<evidence type="ECO:0000313" key="2">
    <source>
        <dbReference type="EMBL" id="KMU91468.1"/>
    </source>
</evidence>
<evidence type="ECO:0000313" key="3">
    <source>
        <dbReference type="Proteomes" id="UP000054563"/>
    </source>
</evidence>
<feature type="region of interest" description="Disordered" evidence="1">
    <location>
        <begin position="32"/>
        <end position="69"/>
    </location>
</feature>
<dbReference type="OrthoDB" id="4065319at2759"/>
<dbReference type="EMBL" id="DS017036">
    <property type="protein sequence ID" value="KMU91468.1"/>
    <property type="molecule type" value="Genomic_DNA"/>
</dbReference>
<reference evidence="3" key="1">
    <citation type="journal article" date="2010" name="Genome Res.">
        <title>Population genomic sequencing of Coccidioides fungi reveals recent hybridization and transposon control.</title>
        <authorList>
            <person name="Neafsey D.E."/>
            <person name="Barker B.M."/>
            <person name="Sharpton T.J."/>
            <person name="Stajich J.E."/>
            <person name="Park D.J."/>
            <person name="Whiston E."/>
            <person name="Hung C.-Y."/>
            <person name="McMahan C."/>
            <person name="White J."/>
            <person name="Sykes S."/>
            <person name="Heiman D."/>
            <person name="Young S."/>
            <person name="Zeng Q."/>
            <person name="Abouelleil A."/>
            <person name="Aftuck L."/>
            <person name="Bessette D."/>
            <person name="Brown A."/>
            <person name="FitzGerald M."/>
            <person name="Lui A."/>
            <person name="Macdonald J.P."/>
            <person name="Priest M."/>
            <person name="Orbach M.J."/>
            <person name="Galgiani J.N."/>
            <person name="Kirkland T.N."/>
            <person name="Cole G.T."/>
            <person name="Birren B.W."/>
            <person name="Henn M.R."/>
            <person name="Taylor J.W."/>
            <person name="Rounsley S.D."/>
        </authorList>
    </citation>
    <scope>NUCLEOTIDE SEQUENCE [LARGE SCALE GENOMIC DNA]</scope>
    <source>
        <strain evidence="3">H538.4</strain>
    </source>
</reference>
<proteinExistence type="predicted"/>
<name>A0A0J8UUI8_COCIT</name>
<dbReference type="STRING" id="396776.A0A0J8UUI8"/>
<dbReference type="eggNOG" id="ENOG502S625">
    <property type="taxonomic scope" value="Eukaryota"/>
</dbReference>
<sequence>MATSCRLAVNRSVRRATNNSHHSDATALLHASNRKSVYQSSAGAPASREKMSKERHSRVGPTHTTNQSLFFSPTAGASLHTAATEALATCLLDTMLQAAPRLEEALAWHILAARPSACRPWDPSLKAIRVQDQGPVHRDRLALPPGSPWS</sequence>
<evidence type="ECO:0000256" key="1">
    <source>
        <dbReference type="SAM" id="MobiDB-lite"/>
    </source>
</evidence>
<protein>
    <submittedName>
        <fullName evidence="2">Uncharacterized protein</fullName>
    </submittedName>
</protein>
<accession>A0A0J8UUI8</accession>
<dbReference type="Proteomes" id="UP000054563">
    <property type="component" value="Unassembled WGS sequence"/>
</dbReference>
<organism evidence="2 3">
    <name type="scientific">Coccidioides immitis H538.4</name>
    <dbReference type="NCBI Taxonomy" id="396776"/>
    <lineage>
        <taxon>Eukaryota</taxon>
        <taxon>Fungi</taxon>
        <taxon>Dikarya</taxon>
        <taxon>Ascomycota</taxon>
        <taxon>Pezizomycotina</taxon>
        <taxon>Eurotiomycetes</taxon>
        <taxon>Eurotiomycetidae</taxon>
        <taxon>Onygenales</taxon>
        <taxon>Onygenaceae</taxon>
        <taxon>Coccidioides</taxon>
    </lineage>
</organism>
<dbReference type="VEuPathDB" id="FungiDB:CIHG_09337"/>